<dbReference type="Pfam" id="PF02365">
    <property type="entry name" value="NAM"/>
    <property type="match status" value="1"/>
</dbReference>
<accession>A0ABD1US98</accession>
<comment type="caution">
    <text evidence="11">The sequence shown here is derived from an EMBL/GenBank/DDBJ whole genome shotgun (WGS) entry which is preliminary data.</text>
</comment>
<keyword evidence="7" id="KW-0804">Transcription</keyword>
<comment type="subcellular location">
    <subcellularLocation>
        <location evidence="1">Nucleus</location>
    </subcellularLocation>
</comment>
<evidence type="ECO:0000256" key="3">
    <source>
        <dbReference type="ARBA" id="ARBA00022729"/>
    </source>
</evidence>
<dbReference type="NCBIfam" id="TIGR01891">
    <property type="entry name" value="amidohydrolases"/>
    <property type="match status" value="1"/>
</dbReference>
<sequence>MAVLPVETLPVGYRFRPTDEELIDHYLRLKIKRREKEVEVIREIDVCKWEPWDLPDLSFIESADNEWFFFCPKDRKYQNGQRLNRATEKGYWKATGKDRNITSKKGVKIGMKKTLVFYRGRAPDGKRSNWVIHEYRATDKSLDGTHPGQGSFVLCRLFKKAEIKQEENTESSNIDEVEEIISSPTIVKPSTEDEQSEAITPELSGLVEMQPSSAESGLTLTSEKATSDTHIPHDWWDDSCIADGHMSDSISIPPDPELEKALGSLCHPMPESLDSKIFSPLHSQMETHFGNSYLGKPFSDDRAIPFQHGTDDDDITEFLNSVLVNSDEHPHEEDYFIHERSSVENPMYFNSSELVKDINSCSESEAEVSKFGQATFQQGMGTMTGIPFKMTSAGQNAYNVPHVSDHFQRRMSGLTNSGYLVPSTFSGVSAGNQISNILQSGGSSNPVAADSTVRTGIKVRTRETSNQASAINSTAHGTAPRRIRLQMELKVGPVQCGLPQDSEDADISLEKGLAEIEDDKATNVDTLDESKDIVSDKTNLEDVQLGVGKAHCLNMMAQYDLPGNSSEDVISVSSNCEAVTSVSSSVYMPMVLVAVSVLIVLVADREYDQEYAKQILSSAQKERDWLLSVRRKIHENPELGFQEFNTSALIRGELDKLGIFYEYPFSKTGLVAQIGTGSPPVVALRADMDALPLEELVEWEHKSKVQGKMHGCGHDAHTTMLLGAAKLLNERKDKLKGTVRLLFQPAEEGGAGASYMIKEGALGDADAIFGMHVDFKRPTGTIASISGPVLAAVCFFEAKIEGKGGHAADPHKSTDPILAASFTILALQQLISREVDPLHSQVLSVTYVRGGKASNVIPHHVELGGTLRSLTTEGLLRLQQRVKEVIEGQAAVHKCKAYVDMKQEEFPPYPACVNDEWLHQHVRRVGSLLLGPENVGVAQKVMAGEDFAFYQEMIPGVMFSIGIRNEKIGSIHSPHSPHFFLDEDVLPIGAAVHTAIAETYLNDHHHSVVQ</sequence>
<evidence type="ECO:0000256" key="9">
    <source>
        <dbReference type="ARBA" id="ARBA00023242"/>
    </source>
</evidence>
<dbReference type="InterPro" id="IPR044757">
    <property type="entry name" value="ILR1-like_Hyd"/>
</dbReference>
<keyword evidence="5" id="KW-0805">Transcription regulation</keyword>
<evidence type="ECO:0000313" key="11">
    <source>
        <dbReference type="EMBL" id="KAL2527573.1"/>
    </source>
</evidence>
<dbReference type="Gene3D" id="3.30.70.360">
    <property type="match status" value="1"/>
</dbReference>
<organism evidence="11 12">
    <name type="scientific">Abeliophyllum distichum</name>
    <dbReference type="NCBI Taxonomy" id="126358"/>
    <lineage>
        <taxon>Eukaryota</taxon>
        <taxon>Viridiplantae</taxon>
        <taxon>Streptophyta</taxon>
        <taxon>Embryophyta</taxon>
        <taxon>Tracheophyta</taxon>
        <taxon>Spermatophyta</taxon>
        <taxon>Magnoliopsida</taxon>
        <taxon>eudicotyledons</taxon>
        <taxon>Gunneridae</taxon>
        <taxon>Pentapetalae</taxon>
        <taxon>asterids</taxon>
        <taxon>lamiids</taxon>
        <taxon>Lamiales</taxon>
        <taxon>Oleaceae</taxon>
        <taxon>Forsythieae</taxon>
        <taxon>Abeliophyllum</taxon>
    </lineage>
</organism>
<keyword evidence="3" id="KW-0732">Signal</keyword>
<gene>
    <name evidence="11" type="ORF">Adt_12627</name>
</gene>
<dbReference type="AlphaFoldDB" id="A0ABD1US98"/>
<dbReference type="GO" id="GO:0003677">
    <property type="term" value="F:DNA binding"/>
    <property type="evidence" value="ECO:0007669"/>
    <property type="project" value="UniProtKB-KW"/>
</dbReference>
<evidence type="ECO:0000256" key="1">
    <source>
        <dbReference type="ARBA" id="ARBA00004123"/>
    </source>
</evidence>
<evidence type="ECO:0000256" key="6">
    <source>
        <dbReference type="ARBA" id="ARBA00023125"/>
    </source>
</evidence>
<evidence type="ECO:0000256" key="7">
    <source>
        <dbReference type="ARBA" id="ARBA00023163"/>
    </source>
</evidence>
<dbReference type="GO" id="GO:0016787">
    <property type="term" value="F:hydrolase activity"/>
    <property type="evidence" value="ECO:0007669"/>
    <property type="project" value="UniProtKB-KW"/>
</dbReference>
<dbReference type="PANTHER" id="PTHR11014:SF140">
    <property type="entry name" value="IAA-AMINO ACID HYDROLASE ILR1-LIKE 3"/>
    <property type="match status" value="1"/>
</dbReference>
<dbReference type="FunFam" id="2.170.150.80:FF:000002">
    <property type="entry name" value="Nac domain-containing protein 86"/>
    <property type="match status" value="1"/>
</dbReference>
<dbReference type="PANTHER" id="PTHR11014">
    <property type="entry name" value="PEPTIDASE M20 FAMILY MEMBER"/>
    <property type="match status" value="1"/>
</dbReference>
<dbReference type="FunFam" id="3.30.70.360:FF:000001">
    <property type="entry name" value="N-acetyldiaminopimelate deacetylase"/>
    <property type="match status" value="1"/>
</dbReference>
<keyword evidence="12" id="KW-1185">Reference proteome</keyword>
<dbReference type="SUPFAM" id="SSF55031">
    <property type="entry name" value="Bacterial exopeptidase dimerisation domain"/>
    <property type="match status" value="1"/>
</dbReference>
<proteinExistence type="inferred from homology"/>
<dbReference type="Gene3D" id="3.40.630.10">
    <property type="entry name" value="Zn peptidases"/>
    <property type="match status" value="1"/>
</dbReference>
<comment type="similarity">
    <text evidence="2">Belongs to the peptidase M20 family.</text>
</comment>
<protein>
    <submittedName>
        <fullName evidence="11">NAC domain-containing protein</fullName>
    </submittedName>
</protein>
<dbReference type="InterPro" id="IPR002933">
    <property type="entry name" value="Peptidase_M20"/>
</dbReference>
<dbReference type="EMBL" id="JBFOLK010000003">
    <property type="protein sequence ID" value="KAL2527573.1"/>
    <property type="molecule type" value="Genomic_DNA"/>
</dbReference>
<dbReference type="InterPro" id="IPR036093">
    <property type="entry name" value="NAC_dom_sf"/>
</dbReference>
<keyword evidence="8" id="KW-0464">Manganese</keyword>
<dbReference type="Pfam" id="PF07687">
    <property type="entry name" value="M20_dimer"/>
    <property type="match status" value="1"/>
</dbReference>
<dbReference type="Gene3D" id="2.170.150.80">
    <property type="entry name" value="NAC domain"/>
    <property type="match status" value="1"/>
</dbReference>
<evidence type="ECO:0000256" key="2">
    <source>
        <dbReference type="ARBA" id="ARBA00006153"/>
    </source>
</evidence>
<evidence type="ECO:0000313" key="12">
    <source>
        <dbReference type="Proteomes" id="UP001604336"/>
    </source>
</evidence>
<keyword evidence="6" id="KW-0238">DNA-binding</keyword>
<dbReference type="InterPro" id="IPR017439">
    <property type="entry name" value="Amidohydrolase"/>
</dbReference>
<name>A0ABD1US98_9LAMI</name>
<evidence type="ECO:0000256" key="5">
    <source>
        <dbReference type="ARBA" id="ARBA00023015"/>
    </source>
</evidence>
<keyword evidence="4" id="KW-0378">Hydrolase</keyword>
<reference evidence="12" key="1">
    <citation type="submission" date="2024-07" db="EMBL/GenBank/DDBJ databases">
        <title>Two chromosome-level genome assemblies of Korean endemic species Abeliophyllum distichum and Forsythia ovata (Oleaceae).</title>
        <authorList>
            <person name="Jang H."/>
        </authorList>
    </citation>
    <scope>NUCLEOTIDE SEQUENCE [LARGE SCALE GENOMIC DNA]</scope>
</reference>
<dbReference type="InterPro" id="IPR003441">
    <property type="entry name" value="NAC-dom"/>
</dbReference>
<dbReference type="GO" id="GO:0005634">
    <property type="term" value="C:nucleus"/>
    <property type="evidence" value="ECO:0007669"/>
    <property type="project" value="UniProtKB-SubCell"/>
</dbReference>
<feature type="domain" description="NAC" evidence="10">
    <location>
        <begin position="9"/>
        <end position="160"/>
    </location>
</feature>
<dbReference type="SUPFAM" id="SSF101941">
    <property type="entry name" value="NAC domain"/>
    <property type="match status" value="1"/>
</dbReference>
<dbReference type="Proteomes" id="UP001604336">
    <property type="component" value="Unassembled WGS sequence"/>
</dbReference>
<keyword evidence="9" id="KW-0539">Nucleus</keyword>
<dbReference type="InterPro" id="IPR036264">
    <property type="entry name" value="Bact_exopeptidase_dim_dom"/>
</dbReference>
<evidence type="ECO:0000256" key="8">
    <source>
        <dbReference type="ARBA" id="ARBA00023211"/>
    </source>
</evidence>
<evidence type="ECO:0000256" key="4">
    <source>
        <dbReference type="ARBA" id="ARBA00022801"/>
    </source>
</evidence>
<dbReference type="SUPFAM" id="SSF53187">
    <property type="entry name" value="Zn-dependent exopeptidases"/>
    <property type="match status" value="1"/>
</dbReference>
<dbReference type="InterPro" id="IPR011650">
    <property type="entry name" value="Peptidase_M20_dimer"/>
</dbReference>
<dbReference type="CDD" id="cd08017">
    <property type="entry name" value="M20_IAA_Hyd"/>
    <property type="match status" value="1"/>
</dbReference>
<dbReference type="Pfam" id="PF01546">
    <property type="entry name" value="Peptidase_M20"/>
    <property type="match status" value="1"/>
</dbReference>
<evidence type="ECO:0000259" key="10">
    <source>
        <dbReference type="PROSITE" id="PS51005"/>
    </source>
</evidence>
<dbReference type="PROSITE" id="PS51005">
    <property type="entry name" value="NAC"/>
    <property type="match status" value="1"/>
</dbReference>